<comment type="similarity">
    <text evidence="2">Belongs to the SAM50/omp85 family.</text>
</comment>
<dbReference type="Gene3D" id="2.40.160.50">
    <property type="entry name" value="membrane protein fhac: a member of the omp85/tpsb transporter family"/>
    <property type="match status" value="1"/>
</dbReference>
<dbReference type="GO" id="GO:0045040">
    <property type="term" value="P:protein insertion into mitochondrial outer membrane"/>
    <property type="evidence" value="ECO:0007669"/>
    <property type="project" value="TreeGrafter"/>
</dbReference>
<feature type="domain" description="Bacterial surface antigen (D15)" evidence="7">
    <location>
        <begin position="170"/>
        <end position="513"/>
    </location>
</feature>
<organism evidence="8 9">
    <name type="scientific">Aulographum hederae CBS 113979</name>
    <dbReference type="NCBI Taxonomy" id="1176131"/>
    <lineage>
        <taxon>Eukaryota</taxon>
        <taxon>Fungi</taxon>
        <taxon>Dikarya</taxon>
        <taxon>Ascomycota</taxon>
        <taxon>Pezizomycotina</taxon>
        <taxon>Dothideomycetes</taxon>
        <taxon>Pleosporomycetidae</taxon>
        <taxon>Aulographales</taxon>
        <taxon>Aulographaceae</taxon>
    </lineage>
</organism>
<evidence type="ECO:0000256" key="2">
    <source>
        <dbReference type="ARBA" id="ARBA00010913"/>
    </source>
</evidence>
<dbReference type="PANTHER" id="PTHR12815:SF18">
    <property type="entry name" value="SORTING AND ASSEMBLY MACHINERY COMPONENT 50 HOMOLOG"/>
    <property type="match status" value="1"/>
</dbReference>
<evidence type="ECO:0000256" key="6">
    <source>
        <dbReference type="SAM" id="MobiDB-lite"/>
    </source>
</evidence>
<evidence type="ECO:0000256" key="1">
    <source>
        <dbReference type="ARBA" id="ARBA00004374"/>
    </source>
</evidence>
<comment type="subcellular location">
    <subcellularLocation>
        <location evidence="1">Mitochondrion outer membrane</location>
        <topology evidence="1">Multi-pass membrane protein</topology>
    </subcellularLocation>
</comment>
<evidence type="ECO:0000313" key="8">
    <source>
        <dbReference type="EMBL" id="KAF1983692.1"/>
    </source>
</evidence>
<dbReference type="Pfam" id="PF01103">
    <property type="entry name" value="Omp85"/>
    <property type="match status" value="1"/>
</dbReference>
<keyword evidence="3" id="KW-1134">Transmembrane beta strand</keyword>
<evidence type="ECO:0000256" key="3">
    <source>
        <dbReference type="ARBA" id="ARBA00022452"/>
    </source>
</evidence>
<feature type="compositionally biased region" description="Basic and acidic residues" evidence="6">
    <location>
        <begin position="9"/>
        <end position="22"/>
    </location>
</feature>
<dbReference type="Proteomes" id="UP000800041">
    <property type="component" value="Unassembled WGS sequence"/>
</dbReference>
<evidence type="ECO:0000256" key="5">
    <source>
        <dbReference type="ARBA" id="ARBA00023136"/>
    </source>
</evidence>
<keyword evidence="5" id="KW-0472">Membrane</keyword>
<dbReference type="InterPro" id="IPR039910">
    <property type="entry name" value="D15-like"/>
</dbReference>
<feature type="region of interest" description="Disordered" evidence="6">
    <location>
        <begin position="1"/>
        <end position="22"/>
    </location>
</feature>
<dbReference type="GO" id="GO:0005741">
    <property type="term" value="C:mitochondrial outer membrane"/>
    <property type="evidence" value="ECO:0007669"/>
    <property type="project" value="UniProtKB-SubCell"/>
</dbReference>
<dbReference type="InterPro" id="IPR000184">
    <property type="entry name" value="Bac_surfAg_D15"/>
</dbReference>
<dbReference type="EMBL" id="ML977173">
    <property type="protein sequence ID" value="KAF1983692.1"/>
    <property type="molecule type" value="Genomic_DNA"/>
</dbReference>
<gene>
    <name evidence="8" type="ORF">K402DRAFT_448074</name>
</gene>
<reference evidence="8" key="1">
    <citation type="journal article" date="2020" name="Stud. Mycol.">
        <title>101 Dothideomycetes genomes: a test case for predicting lifestyles and emergence of pathogens.</title>
        <authorList>
            <person name="Haridas S."/>
            <person name="Albert R."/>
            <person name="Binder M."/>
            <person name="Bloem J."/>
            <person name="Labutti K."/>
            <person name="Salamov A."/>
            <person name="Andreopoulos B."/>
            <person name="Baker S."/>
            <person name="Barry K."/>
            <person name="Bills G."/>
            <person name="Bluhm B."/>
            <person name="Cannon C."/>
            <person name="Castanera R."/>
            <person name="Culley D."/>
            <person name="Daum C."/>
            <person name="Ezra D."/>
            <person name="Gonzalez J."/>
            <person name="Henrissat B."/>
            <person name="Kuo A."/>
            <person name="Liang C."/>
            <person name="Lipzen A."/>
            <person name="Lutzoni F."/>
            <person name="Magnuson J."/>
            <person name="Mondo S."/>
            <person name="Nolan M."/>
            <person name="Ohm R."/>
            <person name="Pangilinan J."/>
            <person name="Park H.-J."/>
            <person name="Ramirez L."/>
            <person name="Alfaro M."/>
            <person name="Sun H."/>
            <person name="Tritt A."/>
            <person name="Yoshinaga Y."/>
            <person name="Zwiers L.-H."/>
            <person name="Turgeon B."/>
            <person name="Goodwin S."/>
            <person name="Spatafora J."/>
            <person name="Crous P."/>
            <person name="Grigoriev I."/>
        </authorList>
    </citation>
    <scope>NUCLEOTIDE SEQUENCE</scope>
    <source>
        <strain evidence="8">CBS 113979</strain>
    </source>
</reference>
<keyword evidence="9" id="KW-1185">Reference proteome</keyword>
<dbReference type="OrthoDB" id="1724197at2759"/>
<dbReference type="AlphaFoldDB" id="A0A6G1GSA5"/>
<accession>A0A6G1GSA5</accession>
<dbReference type="PANTHER" id="PTHR12815">
    <property type="entry name" value="SORTING AND ASSEMBLY MACHINERY SAMM50 PROTEIN FAMILY MEMBER"/>
    <property type="match status" value="1"/>
</dbReference>
<evidence type="ECO:0000259" key="7">
    <source>
        <dbReference type="Pfam" id="PF01103"/>
    </source>
</evidence>
<sequence>MADQTGDSIFERLKQKPDPRIEAKRQQEINASIQQQYEKSQQRIAELIGGNSSLPVTISSIRVLQAKHTRRGFLEKIFNPILSSNNKGYYTLEDALQEVSVAAGKLNRFGIFKEPISIYIDKPEKSDPSTSPTDIAVFISAAERPRSTVKTGTEAGNVEGNAFASAELRNIFGGAESLNAYASLGTRTRSAYSLAFQSPILSNPDLLFEVGGLASSTSKYWASHEEALKSGSGKLKWTSPWGHKHEFGYGGTWRQITELGEKASPTVRADAGDSYKSSITHSWINDKRDFPLLPSRGYLMKAVTELAGLGPLNGDVGFGKVELETQAALPIPVPGIEGDSGVSFTMGLRGGLLCPLPIGMDSSKPAPSRINDRFQLGGPTDVRGFRLSGMGPRDGQDSVGGDVYAAGGASLLFPLPRAGKDTPLRLQAFINGGKLMALDGPYSEEPMTVQNTMDGLRKTFQKMGDGLPSCAAGVGLVYVHPVARFEINFSLPLVIREGELGRKGLTFGVGMNFL</sequence>
<protein>
    <submittedName>
        <fullName evidence="8">Outer membrane protein, OMP85 family</fullName>
    </submittedName>
</protein>
<name>A0A6G1GSA5_9PEZI</name>
<dbReference type="FunFam" id="2.40.160.50:FF:000008">
    <property type="entry name" value="Mitochondrial outer membrane beta-barrel protein Tob55"/>
    <property type="match status" value="1"/>
</dbReference>
<evidence type="ECO:0000313" key="9">
    <source>
        <dbReference type="Proteomes" id="UP000800041"/>
    </source>
</evidence>
<proteinExistence type="inferred from homology"/>
<evidence type="ECO:0000256" key="4">
    <source>
        <dbReference type="ARBA" id="ARBA00022692"/>
    </source>
</evidence>
<keyword evidence="4" id="KW-0812">Transmembrane</keyword>